<dbReference type="EMBL" id="JAATIP010000262">
    <property type="protein sequence ID" value="KAF4355697.1"/>
    <property type="molecule type" value="Genomic_DNA"/>
</dbReference>
<feature type="domain" description="Zinc knuckle CX2CX4HX4C" evidence="3">
    <location>
        <begin position="194"/>
        <end position="225"/>
    </location>
</feature>
<evidence type="ECO:0000313" key="5">
    <source>
        <dbReference type="Proteomes" id="UP000525078"/>
    </source>
</evidence>
<name>A0A7J6EB76_CANSA</name>
<evidence type="ECO:0000256" key="1">
    <source>
        <dbReference type="SAM" id="MobiDB-lite"/>
    </source>
</evidence>
<evidence type="ECO:0000259" key="2">
    <source>
        <dbReference type="Pfam" id="PF14111"/>
    </source>
</evidence>
<dbReference type="PANTHER" id="PTHR31286:SF167">
    <property type="entry name" value="OS09G0268800 PROTEIN"/>
    <property type="match status" value="1"/>
</dbReference>
<dbReference type="InterPro" id="IPR025558">
    <property type="entry name" value="DUF4283"/>
</dbReference>
<dbReference type="InterPro" id="IPR025836">
    <property type="entry name" value="Zn_knuckle_CX2CX4HX4C"/>
</dbReference>
<feature type="domain" description="DUF4283" evidence="2">
    <location>
        <begin position="36"/>
        <end position="116"/>
    </location>
</feature>
<dbReference type="InterPro" id="IPR040256">
    <property type="entry name" value="At4g02000-like"/>
</dbReference>
<proteinExistence type="predicted"/>
<comment type="caution">
    <text evidence="4">The sequence shown here is derived from an EMBL/GenBank/DDBJ whole genome shotgun (WGS) entry which is preliminary data.</text>
</comment>
<evidence type="ECO:0008006" key="6">
    <source>
        <dbReference type="Google" id="ProtNLM"/>
    </source>
</evidence>
<gene>
    <name evidence="4" type="ORF">F8388_001055</name>
</gene>
<protein>
    <recommendedName>
        <fullName evidence="6">CCHC-type domain-containing protein</fullName>
    </recommendedName>
</protein>
<evidence type="ECO:0000313" key="4">
    <source>
        <dbReference type="EMBL" id="KAF4355697.1"/>
    </source>
</evidence>
<dbReference type="Pfam" id="PF14111">
    <property type="entry name" value="DUF4283"/>
    <property type="match status" value="1"/>
</dbReference>
<reference evidence="4 5" key="1">
    <citation type="journal article" date="2020" name="bioRxiv">
        <title>Sequence and annotation of 42 cannabis genomes reveals extensive copy number variation in cannabinoid synthesis and pathogen resistance genes.</title>
        <authorList>
            <person name="Mckernan K.J."/>
            <person name="Helbert Y."/>
            <person name="Kane L.T."/>
            <person name="Ebling H."/>
            <person name="Zhang L."/>
            <person name="Liu B."/>
            <person name="Eaton Z."/>
            <person name="Mclaughlin S."/>
            <person name="Kingan S."/>
            <person name="Baybayan P."/>
            <person name="Concepcion G."/>
            <person name="Jordan M."/>
            <person name="Riva A."/>
            <person name="Barbazuk W."/>
            <person name="Harkins T."/>
        </authorList>
    </citation>
    <scope>NUCLEOTIDE SEQUENCE [LARGE SCALE GENOMIC DNA]</scope>
    <source>
        <strain evidence="5">cv. Jamaican Lion 4</strain>
        <tissue evidence="4">Leaf</tissue>
    </source>
</reference>
<organism evidence="4 5">
    <name type="scientific">Cannabis sativa</name>
    <name type="common">Hemp</name>
    <name type="synonym">Marijuana</name>
    <dbReference type="NCBI Taxonomy" id="3483"/>
    <lineage>
        <taxon>Eukaryota</taxon>
        <taxon>Viridiplantae</taxon>
        <taxon>Streptophyta</taxon>
        <taxon>Embryophyta</taxon>
        <taxon>Tracheophyta</taxon>
        <taxon>Spermatophyta</taxon>
        <taxon>Magnoliopsida</taxon>
        <taxon>eudicotyledons</taxon>
        <taxon>Gunneridae</taxon>
        <taxon>Pentapetalae</taxon>
        <taxon>rosids</taxon>
        <taxon>fabids</taxon>
        <taxon>Rosales</taxon>
        <taxon>Cannabaceae</taxon>
        <taxon>Cannabis</taxon>
    </lineage>
</organism>
<dbReference type="Proteomes" id="UP000525078">
    <property type="component" value="Unassembled WGS sequence"/>
</dbReference>
<feature type="region of interest" description="Disordered" evidence="1">
    <location>
        <begin position="385"/>
        <end position="417"/>
    </location>
</feature>
<accession>A0A7J6EB76</accession>
<dbReference type="Pfam" id="PF14392">
    <property type="entry name" value="zf-CCHC_4"/>
    <property type="match status" value="1"/>
</dbReference>
<sequence>MEIVNAPGAPTSGKAVSCVEATISLNPSASSLKALSNLCLYGRVVAPMAVDADDIKQFVTKNWLKKVAVFGLDVGSSKPNCFKLGFDNEEDRQWALEQGPWSFKGYTFALSAWKPSKEGITTVDNIDLWVQIHNLPHEYFSVDNGTLLGGLIGKVIKVELEEDKPSSWELFLRVLVEINLERPLTSGCFFDIALGVKRWLQFKYEKVGIFCYFCGCLGHQRRGCSLSSPSMVANLDGTPSPLFGPWLSTASRFHDVFSSDSNKKSLAPATVPVEGVGYGEGALIVSRVASAGVPEENVVERGPRQKLKVMDRGFSGHGKGGQKKWLPKKKPAVFGRGFAEMGKKLNDNLKIGVKSPAHLPKIMSLTVGYKGEDLLVVNDDKILENPTGLEKGKKPTDTLSIGRSDGPSGPKDKCVPNGLDCVDFGSGPMGPPRNGPGLMNSKEVGQKVFMNTSFAFNERALVIGGCSQNGPGQKEDDGRELIQEGIGLGNALINGGSQLNSGKENLAESSCEEGKALSKFFKAQEELLHDLKHFGKLDLYESKSLGGDIGVLTTSETNERTTPFKKRKFEGSASLCTRPHKTIRTHPDVVRDFPWDTEEKDRESKVIYDDPSKEESDSMSCNEGIMKNPTYP</sequence>
<feature type="compositionally biased region" description="Basic and acidic residues" evidence="1">
    <location>
        <begin position="594"/>
        <end position="616"/>
    </location>
</feature>
<evidence type="ECO:0000259" key="3">
    <source>
        <dbReference type="Pfam" id="PF14392"/>
    </source>
</evidence>
<dbReference type="PANTHER" id="PTHR31286">
    <property type="entry name" value="GLYCINE-RICH CELL WALL STRUCTURAL PROTEIN 1.8-LIKE"/>
    <property type="match status" value="1"/>
</dbReference>
<dbReference type="AlphaFoldDB" id="A0A7J6EB76"/>
<feature type="region of interest" description="Disordered" evidence="1">
    <location>
        <begin position="594"/>
        <end position="632"/>
    </location>
</feature>